<comment type="similarity">
    <text evidence="8 9">Belongs to the TonB-dependent receptor family.</text>
</comment>
<evidence type="ECO:0000256" key="5">
    <source>
        <dbReference type="ARBA" id="ARBA00023077"/>
    </source>
</evidence>
<feature type="compositionally biased region" description="Acidic residues" evidence="10">
    <location>
        <begin position="327"/>
        <end position="340"/>
    </location>
</feature>
<feature type="region of interest" description="Disordered" evidence="10">
    <location>
        <begin position="319"/>
        <end position="340"/>
    </location>
</feature>
<evidence type="ECO:0000256" key="4">
    <source>
        <dbReference type="ARBA" id="ARBA00022692"/>
    </source>
</evidence>
<evidence type="ECO:0000256" key="7">
    <source>
        <dbReference type="ARBA" id="ARBA00023237"/>
    </source>
</evidence>
<dbReference type="PROSITE" id="PS52016">
    <property type="entry name" value="TONB_DEPENDENT_REC_3"/>
    <property type="match status" value="1"/>
</dbReference>
<feature type="domain" description="TonB-dependent receptor plug" evidence="13">
    <location>
        <begin position="72"/>
        <end position="175"/>
    </location>
</feature>
<evidence type="ECO:0000256" key="11">
    <source>
        <dbReference type="SAM" id="SignalP"/>
    </source>
</evidence>
<evidence type="ECO:0000256" key="9">
    <source>
        <dbReference type="RuleBase" id="RU003357"/>
    </source>
</evidence>
<accession>A0ABS7J1T7</accession>
<keyword evidence="5 9" id="KW-0798">TonB box</keyword>
<comment type="caution">
    <text evidence="14">The sequence shown here is derived from an EMBL/GenBank/DDBJ whole genome shotgun (WGS) entry which is preliminary data.</text>
</comment>
<keyword evidence="7 8" id="KW-0998">Cell outer membrane</keyword>
<sequence>MLYHNIATRRRLAASLSLIAVAHSVPALAQDEEAPDSQTIIVEETAEDDLHNRKVDKDGTIIVTGSSLRQFDLLAGVSVIESDTLDANMDGQLGEVLTSVPGVTASGFAPGASRPILRGFSGERVKVLVDGIGAIDVSNTSADHAVSIDPLTAEYVEVLRGPAVLLYGSQAIGGAVNVVDKRIPRRIPNEAFHVDALLRADTVSDLREGGASLDIPLGSGFVAHVDGSYRQTDDLEVPGYLVAPGLRAELLEEADEEAEEGHLDEAEELRELALQQDFLPNSGTETWTANAGFAFFRNESSLGVSVGVYDTFYGIPIRPGAGHAHGEEEEGGELEIEEEGPETVNIGLRQYRADMRGDIRLGDGFFERLKLRAGYSDYTHTEFEGEEVGTVFDVQGIEARAELEQNSGGVLRGSIGTQYYFRDFFAEGAEAYVAPNRTEQIAFFALQEYGNGAVQLEGAARYENTSVDSVPLGLERSFDGFSGALGLAYKLDATIRTGVNVSRVSRAPSAEELFSGGPHIATQAFEIGDPDLTLEKAWGGEAYIRGVSGPFEFSLAAYRNWFDDYIYLSETSEEEDGLPVFEYRQQDATYSGIEGELIWNFIDSDSLDAKLDLRGEYVEAELSDGTSVPRIPPLALMGALEGESGDFTVRGEVEWFAAQRDVAPFETETEGYTFVNASASWRPVRGNPAITLILKAENIFDETGRRHASFTKDYVTLPGRNFSLALRMSL</sequence>
<dbReference type="PANTHER" id="PTHR30069:SF40">
    <property type="entry name" value="TONB-DEPENDENT RECEPTOR NMB0964-RELATED"/>
    <property type="match status" value="1"/>
</dbReference>
<evidence type="ECO:0000256" key="8">
    <source>
        <dbReference type="PROSITE-ProRule" id="PRU01360"/>
    </source>
</evidence>
<keyword evidence="11" id="KW-0732">Signal</keyword>
<keyword evidence="2 8" id="KW-0813">Transport</keyword>
<evidence type="ECO:0000256" key="1">
    <source>
        <dbReference type="ARBA" id="ARBA00004571"/>
    </source>
</evidence>
<keyword evidence="15" id="KW-1185">Reference proteome</keyword>
<evidence type="ECO:0000313" key="14">
    <source>
        <dbReference type="EMBL" id="MBX7458520.1"/>
    </source>
</evidence>
<proteinExistence type="inferred from homology"/>
<evidence type="ECO:0000313" key="15">
    <source>
        <dbReference type="Proteomes" id="UP000783253"/>
    </source>
</evidence>
<dbReference type="Proteomes" id="UP000783253">
    <property type="component" value="Unassembled WGS sequence"/>
</dbReference>
<dbReference type="Pfam" id="PF07715">
    <property type="entry name" value="Plug"/>
    <property type="match status" value="1"/>
</dbReference>
<evidence type="ECO:0000259" key="12">
    <source>
        <dbReference type="Pfam" id="PF00593"/>
    </source>
</evidence>
<gene>
    <name evidence="14" type="ORF">K3152_09700</name>
</gene>
<dbReference type="EMBL" id="JAIGNK010000003">
    <property type="protein sequence ID" value="MBX7458520.1"/>
    <property type="molecule type" value="Genomic_DNA"/>
</dbReference>
<keyword evidence="14" id="KW-0675">Receptor</keyword>
<keyword evidence="6 8" id="KW-0472">Membrane</keyword>
<dbReference type="Pfam" id="PF00593">
    <property type="entry name" value="TonB_dep_Rec_b-barrel"/>
    <property type="match status" value="1"/>
</dbReference>
<dbReference type="Gene3D" id="2.40.170.20">
    <property type="entry name" value="TonB-dependent receptor, beta-barrel domain"/>
    <property type="match status" value="1"/>
</dbReference>
<dbReference type="InterPro" id="IPR036942">
    <property type="entry name" value="Beta-barrel_TonB_sf"/>
</dbReference>
<dbReference type="InterPro" id="IPR000531">
    <property type="entry name" value="Beta-barrel_TonB"/>
</dbReference>
<name>A0ABS7J1T7_9SPHN</name>
<dbReference type="RefSeq" id="WP_221573925.1">
    <property type="nucleotide sequence ID" value="NZ_JAIGNK010000003.1"/>
</dbReference>
<dbReference type="InterPro" id="IPR012910">
    <property type="entry name" value="Plug_dom"/>
</dbReference>
<feature type="domain" description="TonB-dependent receptor-like beta-barrel" evidence="12">
    <location>
        <begin position="348"/>
        <end position="698"/>
    </location>
</feature>
<evidence type="ECO:0000256" key="6">
    <source>
        <dbReference type="ARBA" id="ARBA00023136"/>
    </source>
</evidence>
<keyword evidence="4 8" id="KW-0812">Transmembrane</keyword>
<evidence type="ECO:0000256" key="10">
    <source>
        <dbReference type="SAM" id="MobiDB-lite"/>
    </source>
</evidence>
<evidence type="ECO:0000256" key="2">
    <source>
        <dbReference type="ARBA" id="ARBA00022448"/>
    </source>
</evidence>
<dbReference type="PANTHER" id="PTHR30069">
    <property type="entry name" value="TONB-DEPENDENT OUTER MEMBRANE RECEPTOR"/>
    <property type="match status" value="1"/>
</dbReference>
<keyword evidence="3 8" id="KW-1134">Transmembrane beta strand</keyword>
<evidence type="ECO:0000259" key="13">
    <source>
        <dbReference type="Pfam" id="PF07715"/>
    </source>
</evidence>
<comment type="subcellular location">
    <subcellularLocation>
        <location evidence="1 8">Cell outer membrane</location>
        <topology evidence="1 8">Multi-pass membrane protein</topology>
    </subcellularLocation>
</comment>
<dbReference type="SUPFAM" id="SSF56935">
    <property type="entry name" value="Porins"/>
    <property type="match status" value="1"/>
</dbReference>
<reference evidence="14 15" key="1">
    <citation type="submission" date="2021-08" db="EMBL/GenBank/DDBJ databases">
        <title>Comparative Genomics Analysis of the Genus Qipengyuania Reveals Extensive Genetic Diversity and Metabolic Versatility, Including the Description of Fifteen Novel Species.</title>
        <authorList>
            <person name="Liu Y."/>
        </authorList>
    </citation>
    <scope>NUCLEOTIDE SEQUENCE [LARGE SCALE GENOMIC DNA]</scope>
    <source>
        <strain evidence="14 15">1NDH17</strain>
    </source>
</reference>
<feature type="chain" id="PRO_5047213194" evidence="11">
    <location>
        <begin position="30"/>
        <end position="730"/>
    </location>
</feature>
<feature type="signal peptide" evidence="11">
    <location>
        <begin position="1"/>
        <end position="29"/>
    </location>
</feature>
<dbReference type="CDD" id="cd01347">
    <property type="entry name" value="ligand_gated_channel"/>
    <property type="match status" value="1"/>
</dbReference>
<dbReference type="InterPro" id="IPR039426">
    <property type="entry name" value="TonB-dep_rcpt-like"/>
</dbReference>
<evidence type="ECO:0000256" key="3">
    <source>
        <dbReference type="ARBA" id="ARBA00022452"/>
    </source>
</evidence>
<dbReference type="Gene3D" id="2.170.130.10">
    <property type="entry name" value="TonB-dependent receptor, plug domain"/>
    <property type="match status" value="1"/>
</dbReference>
<organism evidence="14 15">
    <name type="scientific">Qipengyuania polymorpha</name>
    <dbReference type="NCBI Taxonomy" id="2867234"/>
    <lineage>
        <taxon>Bacteria</taxon>
        <taxon>Pseudomonadati</taxon>
        <taxon>Pseudomonadota</taxon>
        <taxon>Alphaproteobacteria</taxon>
        <taxon>Sphingomonadales</taxon>
        <taxon>Erythrobacteraceae</taxon>
        <taxon>Qipengyuania</taxon>
    </lineage>
</organism>
<protein>
    <submittedName>
        <fullName evidence="14">TonB-dependent receptor</fullName>
    </submittedName>
</protein>
<dbReference type="InterPro" id="IPR037066">
    <property type="entry name" value="Plug_dom_sf"/>
</dbReference>